<feature type="domain" description="YrdC-like" evidence="15">
    <location>
        <begin position="21"/>
        <end position="208"/>
    </location>
</feature>
<evidence type="ECO:0000313" key="17">
    <source>
        <dbReference type="Proteomes" id="UP000198755"/>
    </source>
</evidence>
<evidence type="ECO:0000313" key="16">
    <source>
        <dbReference type="EMBL" id="SFK14346.1"/>
    </source>
</evidence>
<keyword evidence="8 13" id="KW-0548">Nucleotidyltransferase</keyword>
<gene>
    <name evidence="16" type="ORF">SAMN05444581_102347</name>
</gene>
<keyword evidence="7 13" id="KW-0819">tRNA processing</keyword>
<dbReference type="InterPro" id="IPR017945">
    <property type="entry name" value="DHBP_synth_RibB-like_a/b_dom"/>
</dbReference>
<keyword evidence="9 13" id="KW-0547">Nucleotide-binding</keyword>
<dbReference type="InterPro" id="IPR010923">
    <property type="entry name" value="T(6)A37_SUA5"/>
</dbReference>
<feature type="binding site" evidence="14">
    <location>
        <position position="126"/>
    </location>
    <ligand>
        <name>ATP</name>
        <dbReference type="ChEBI" id="CHEBI:30616"/>
    </ligand>
</feature>
<feature type="binding site" evidence="14">
    <location>
        <position position="190"/>
    </location>
    <ligand>
        <name>L-threonine</name>
        <dbReference type="ChEBI" id="CHEBI:57926"/>
    </ligand>
</feature>
<dbReference type="NCBIfam" id="TIGR00057">
    <property type="entry name" value="L-threonylcarbamoyladenylate synthase"/>
    <property type="match status" value="1"/>
</dbReference>
<sequence>MSADCAARPPILSVRQQAPDRAAIAEAARILRAGALAAFPTETVYGLGADATSAAAVARVYKVKGRPSFNPLIAHVSGLEAAFEQGVFSPEAEILARRFWPGALTLVLPLARGATVCALARAGLDTIALRVPSHPAALDLLKAAALPLAAPSANRSGRVSPVTAAHVADDLGGDVDIILDGGRCPLGVESTIIACLDGRPRLLRPGGLPREAIESALGSRLAAPAESADIRSPGSLASHYAPTAAMRLEARELGEAEAGLDFGATFPRGAMVRDLSPTRDLEEAAANLFSYLRELDALGPTCIAVAPVPAQGLGEAINDRLRRAAAPRKPEMPRPHMPR</sequence>
<evidence type="ECO:0000256" key="2">
    <source>
        <dbReference type="ARBA" id="ARBA00007663"/>
    </source>
</evidence>
<dbReference type="GO" id="GO:0005524">
    <property type="term" value="F:ATP binding"/>
    <property type="evidence" value="ECO:0007669"/>
    <property type="project" value="UniProtKB-UniRule"/>
</dbReference>
<dbReference type="InterPro" id="IPR006070">
    <property type="entry name" value="Sua5-like_dom"/>
</dbReference>
<protein>
    <recommendedName>
        <fullName evidence="4 13">Threonylcarbamoyl-AMP synthase</fullName>
        <shortName evidence="13">TC-AMP synthase</shortName>
        <ecNumber evidence="3 13">2.7.7.87</ecNumber>
    </recommendedName>
    <alternativeName>
        <fullName evidence="11 13">L-threonylcarbamoyladenylate synthase</fullName>
    </alternativeName>
</protein>
<feature type="binding site" evidence="14">
    <location>
        <position position="75"/>
    </location>
    <ligand>
        <name>L-threonine</name>
        <dbReference type="ChEBI" id="CHEBI:57926"/>
    </ligand>
</feature>
<dbReference type="InterPro" id="IPR038385">
    <property type="entry name" value="Sua5/YwlC_C"/>
</dbReference>
<evidence type="ECO:0000256" key="11">
    <source>
        <dbReference type="ARBA" id="ARBA00029774"/>
    </source>
</evidence>
<dbReference type="GO" id="GO:0008033">
    <property type="term" value="P:tRNA processing"/>
    <property type="evidence" value="ECO:0007669"/>
    <property type="project" value="UniProtKB-KW"/>
</dbReference>
<proteinExistence type="inferred from homology"/>
<feature type="binding site" evidence="14">
    <location>
        <position position="150"/>
    </location>
    <ligand>
        <name>L-threonine</name>
        <dbReference type="ChEBI" id="CHEBI:57926"/>
    </ligand>
</feature>
<dbReference type="Gene3D" id="3.40.50.11030">
    <property type="entry name" value="Threonylcarbamoyl-AMP synthase, C-terminal domain"/>
    <property type="match status" value="1"/>
</dbReference>
<dbReference type="PANTHER" id="PTHR17490:SF16">
    <property type="entry name" value="THREONYLCARBAMOYL-AMP SYNTHASE"/>
    <property type="match status" value="1"/>
</dbReference>
<feature type="binding site" evidence="14">
    <location>
        <position position="43"/>
    </location>
    <ligand>
        <name>L-threonine</name>
        <dbReference type="ChEBI" id="CHEBI:57926"/>
    </ligand>
</feature>
<dbReference type="STRING" id="1612308.SAMN05444581_102347"/>
<comment type="catalytic activity">
    <reaction evidence="12 13">
        <text>L-threonine + hydrogencarbonate + ATP = L-threonylcarbamoyladenylate + diphosphate + H2O</text>
        <dbReference type="Rhea" id="RHEA:36407"/>
        <dbReference type="ChEBI" id="CHEBI:15377"/>
        <dbReference type="ChEBI" id="CHEBI:17544"/>
        <dbReference type="ChEBI" id="CHEBI:30616"/>
        <dbReference type="ChEBI" id="CHEBI:33019"/>
        <dbReference type="ChEBI" id="CHEBI:57926"/>
        <dbReference type="ChEBI" id="CHEBI:73682"/>
        <dbReference type="EC" id="2.7.7.87"/>
    </reaction>
</comment>
<evidence type="ECO:0000256" key="13">
    <source>
        <dbReference type="PIRNR" id="PIRNR004930"/>
    </source>
</evidence>
<feature type="binding site" evidence="14">
    <location>
        <position position="130"/>
    </location>
    <ligand>
        <name>L-threonine</name>
        <dbReference type="ChEBI" id="CHEBI:57926"/>
    </ligand>
</feature>
<dbReference type="PIRSF" id="PIRSF004930">
    <property type="entry name" value="Tln_factor_SUA5"/>
    <property type="match status" value="1"/>
</dbReference>
<comment type="subcellular location">
    <subcellularLocation>
        <location evidence="1 13">Cytoplasm</location>
    </subcellularLocation>
</comment>
<dbReference type="Pfam" id="PF01300">
    <property type="entry name" value="Sua5_yciO_yrdC"/>
    <property type="match status" value="1"/>
</dbReference>
<feature type="binding site" evidence="14">
    <location>
        <position position="152"/>
    </location>
    <ligand>
        <name>ATP</name>
        <dbReference type="ChEBI" id="CHEBI:30616"/>
    </ligand>
</feature>
<dbReference type="InterPro" id="IPR050156">
    <property type="entry name" value="TC-AMP_synthase_SUA5"/>
</dbReference>
<evidence type="ECO:0000256" key="9">
    <source>
        <dbReference type="ARBA" id="ARBA00022741"/>
    </source>
</evidence>
<dbReference type="GO" id="GO:0061710">
    <property type="term" value="F:L-threonylcarbamoyladenylate synthase"/>
    <property type="evidence" value="ECO:0007669"/>
    <property type="project" value="UniProtKB-EC"/>
</dbReference>
<comment type="function">
    <text evidence="13">Required for the formation of a threonylcarbamoyl group on adenosine at position 37 (t(6)A37) in tRNAs that read codons beginning with adenine.</text>
</comment>
<evidence type="ECO:0000259" key="15">
    <source>
        <dbReference type="PROSITE" id="PS51163"/>
    </source>
</evidence>
<feature type="binding site" evidence="14">
    <location>
        <position position="70"/>
    </location>
    <ligand>
        <name>ATP</name>
        <dbReference type="ChEBI" id="CHEBI:30616"/>
    </ligand>
</feature>
<organism evidence="16 17">
    <name type="scientific">Methylocapsa palsarum</name>
    <dbReference type="NCBI Taxonomy" id="1612308"/>
    <lineage>
        <taxon>Bacteria</taxon>
        <taxon>Pseudomonadati</taxon>
        <taxon>Pseudomonadota</taxon>
        <taxon>Alphaproteobacteria</taxon>
        <taxon>Hyphomicrobiales</taxon>
        <taxon>Beijerinckiaceae</taxon>
        <taxon>Methylocapsa</taxon>
    </lineage>
</organism>
<feature type="binding site" evidence="14">
    <location>
        <position position="66"/>
    </location>
    <ligand>
        <name>ATP</name>
        <dbReference type="ChEBI" id="CHEBI:30616"/>
    </ligand>
</feature>
<evidence type="ECO:0000256" key="8">
    <source>
        <dbReference type="ARBA" id="ARBA00022695"/>
    </source>
</evidence>
<accession>A0A1I3X646</accession>
<dbReference type="Gene3D" id="3.90.870.10">
    <property type="entry name" value="DHBP synthase"/>
    <property type="match status" value="1"/>
</dbReference>
<dbReference type="EMBL" id="FOSN01000002">
    <property type="protein sequence ID" value="SFK14346.1"/>
    <property type="molecule type" value="Genomic_DNA"/>
</dbReference>
<dbReference type="Proteomes" id="UP000198755">
    <property type="component" value="Unassembled WGS sequence"/>
</dbReference>
<dbReference type="GO" id="GO:0003725">
    <property type="term" value="F:double-stranded RNA binding"/>
    <property type="evidence" value="ECO:0007669"/>
    <property type="project" value="UniProtKB-UniRule"/>
</dbReference>
<evidence type="ECO:0000256" key="1">
    <source>
        <dbReference type="ARBA" id="ARBA00004496"/>
    </source>
</evidence>
<dbReference type="PROSITE" id="PS51163">
    <property type="entry name" value="YRDC"/>
    <property type="match status" value="1"/>
</dbReference>
<feature type="binding site" evidence="14">
    <location>
        <position position="160"/>
    </location>
    <ligand>
        <name>ATP</name>
        <dbReference type="ChEBI" id="CHEBI:30616"/>
    </ligand>
</feature>
<dbReference type="Pfam" id="PF03481">
    <property type="entry name" value="Sua5_C"/>
    <property type="match status" value="1"/>
</dbReference>
<evidence type="ECO:0000256" key="14">
    <source>
        <dbReference type="PIRSR" id="PIRSR004930-1"/>
    </source>
</evidence>
<keyword evidence="6 13" id="KW-0808">Transferase</keyword>
<evidence type="ECO:0000256" key="10">
    <source>
        <dbReference type="ARBA" id="ARBA00022840"/>
    </source>
</evidence>
<dbReference type="GO" id="GO:0006450">
    <property type="term" value="P:regulation of translational fidelity"/>
    <property type="evidence" value="ECO:0007669"/>
    <property type="project" value="TreeGrafter"/>
</dbReference>
<keyword evidence="5 13" id="KW-0963">Cytoplasm</keyword>
<dbReference type="RefSeq" id="WP_091678633.1">
    <property type="nucleotide sequence ID" value="NZ_FOSN01000002.1"/>
</dbReference>
<name>A0A1I3X646_9HYPH</name>
<feature type="binding site" evidence="14">
    <location>
        <position position="204"/>
    </location>
    <ligand>
        <name>ATP</name>
        <dbReference type="ChEBI" id="CHEBI:30616"/>
    </ligand>
</feature>
<evidence type="ECO:0000256" key="6">
    <source>
        <dbReference type="ARBA" id="ARBA00022679"/>
    </source>
</evidence>
<evidence type="ECO:0000256" key="5">
    <source>
        <dbReference type="ARBA" id="ARBA00022490"/>
    </source>
</evidence>
<dbReference type="GO" id="GO:0000049">
    <property type="term" value="F:tRNA binding"/>
    <property type="evidence" value="ECO:0007669"/>
    <property type="project" value="TreeGrafter"/>
</dbReference>
<dbReference type="PANTHER" id="PTHR17490">
    <property type="entry name" value="SUA5"/>
    <property type="match status" value="1"/>
</dbReference>
<dbReference type="SUPFAM" id="SSF55821">
    <property type="entry name" value="YrdC/RibB"/>
    <property type="match status" value="1"/>
</dbReference>
<evidence type="ECO:0000256" key="3">
    <source>
        <dbReference type="ARBA" id="ARBA00012584"/>
    </source>
</evidence>
<dbReference type="InterPro" id="IPR005145">
    <property type="entry name" value="Sua5_C"/>
</dbReference>
<reference evidence="16 17" key="1">
    <citation type="submission" date="2016-10" db="EMBL/GenBank/DDBJ databases">
        <authorList>
            <person name="de Groot N.N."/>
        </authorList>
    </citation>
    <scope>NUCLEOTIDE SEQUENCE [LARGE SCALE GENOMIC DNA]</scope>
    <source>
        <strain evidence="16 17">NE2</strain>
    </source>
</reference>
<evidence type="ECO:0000256" key="12">
    <source>
        <dbReference type="ARBA" id="ARBA00048366"/>
    </source>
</evidence>
<dbReference type="AlphaFoldDB" id="A0A1I3X646"/>
<feature type="binding site" evidence="14">
    <location>
        <position position="240"/>
    </location>
    <ligand>
        <name>ATP</name>
        <dbReference type="ChEBI" id="CHEBI:30616"/>
    </ligand>
</feature>
<comment type="similarity">
    <text evidence="2 13">Belongs to the SUA5 family.</text>
</comment>
<evidence type="ECO:0000256" key="4">
    <source>
        <dbReference type="ARBA" id="ARBA00015492"/>
    </source>
</evidence>
<keyword evidence="10 13" id="KW-0067">ATP-binding</keyword>
<evidence type="ECO:0000256" key="7">
    <source>
        <dbReference type="ARBA" id="ARBA00022694"/>
    </source>
</evidence>
<dbReference type="GO" id="GO:0005737">
    <property type="term" value="C:cytoplasm"/>
    <property type="evidence" value="ECO:0007669"/>
    <property type="project" value="UniProtKB-SubCell"/>
</dbReference>
<keyword evidence="17" id="KW-1185">Reference proteome</keyword>
<dbReference type="EC" id="2.7.7.87" evidence="3 13"/>
<dbReference type="OrthoDB" id="9814580at2"/>